<reference evidence="2 3" key="1">
    <citation type="submission" date="2016-10" db="EMBL/GenBank/DDBJ databases">
        <authorList>
            <person name="de Groot N.N."/>
        </authorList>
    </citation>
    <scope>NUCLEOTIDE SEQUENCE [LARGE SCALE GENOMIC DNA]</scope>
    <source>
        <strain evidence="2 3">DSM 23553</strain>
    </source>
</reference>
<keyword evidence="3" id="KW-1185">Reference proteome</keyword>
<keyword evidence="1" id="KW-0812">Transmembrane</keyword>
<dbReference type="EMBL" id="FNUG01000001">
    <property type="protein sequence ID" value="SEE20542.1"/>
    <property type="molecule type" value="Genomic_DNA"/>
</dbReference>
<keyword evidence="1" id="KW-0472">Membrane</keyword>
<evidence type="ECO:0000313" key="2">
    <source>
        <dbReference type="EMBL" id="SEE20542.1"/>
    </source>
</evidence>
<evidence type="ECO:0000313" key="3">
    <source>
        <dbReference type="Proteomes" id="UP000199448"/>
    </source>
</evidence>
<gene>
    <name evidence="2" type="ORF">SAMN04488034_10129</name>
</gene>
<dbReference type="RefSeq" id="WP_143019252.1">
    <property type="nucleotide sequence ID" value="NZ_FNGG01000001.1"/>
</dbReference>
<organism evidence="2 3">
    <name type="scientific">Salinimicrobium catena</name>
    <dbReference type="NCBI Taxonomy" id="390640"/>
    <lineage>
        <taxon>Bacteria</taxon>
        <taxon>Pseudomonadati</taxon>
        <taxon>Bacteroidota</taxon>
        <taxon>Flavobacteriia</taxon>
        <taxon>Flavobacteriales</taxon>
        <taxon>Flavobacteriaceae</taxon>
        <taxon>Salinimicrobium</taxon>
    </lineage>
</organism>
<protein>
    <submittedName>
        <fullName evidence="2">Uncharacterized protein</fullName>
    </submittedName>
</protein>
<sequence length="112" mass="13073">MLTKEIGGLEERFLRKFRSGKRIVELKDQKEIQVFQMLQRFDLIRAGARGIFRITSKGEHALGVGVKRYLTNLRLEKKLFKDYMKAKDHNLWFAVFGIIGLALLALGWYLTN</sequence>
<keyword evidence="1" id="KW-1133">Transmembrane helix</keyword>
<dbReference type="AlphaFoldDB" id="A0A1H5GXV4"/>
<proteinExistence type="predicted"/>
<evidence type="ECO:0000256" key="1">
    <source>
        <dbReference type="SAM" id="Phobius"/>
    </source>
</evidence>
<accession>A0A1H5GXV4</accession>
<feature type="transmembrane region" description="Helical" evidence="1">
    <location>
        <begin position="91"/>
        <end position="110"/>
    </location>
</feature>
<dbReference type="Proteomes" id="UP000199448">
    <property type="component" value="Unassembled WGS sequence"/>
</dbReference>
<name>A0A1H5GXV4_9FLAO</name>